<evidence type="ECO:0000313" key="3">
    <source>
        <dbReference type="EMBL" id="CAG2140306.1"/>
    </source>
</evidence>
<dbReference type="InterPro" id="IPR011032">
    <property type="entry name" value="GroES-like_sf"/>
</dbReference>
<dbReference type="PANTHER" id="PTHR43205">
    <property type="entry name" value="PROSTAGLANDIN REDUCTASE"/>
    <property type="match status" value="1"/>
</dbReference>
<gene>
    <name evidence="3" type="primary">yfmJ</name>
    <name evidence="3" type="ORF">LMG26411_01839</name>
</gene>
<dbReference type="GO" id="GO:0016491">
    <property type="term" value="F:oxidoreductase activity"/>
    <property type="evidence" value="ECO:0007669"/>
    <property type="project" value="UniProtKB-KW"/>
</dbReference>
<proteinExistence type="predicted"/>
<dbReference type="InterPro" id="IPR020843">
    <property type="entry name" value="ER"/>
</dbReference>
<dbReference type="SUPFAM" id="SSF50129">
    <property type="entry name" value="GroES-like"/>
    <property type="match status" value="1"/>
</dbReference>
<sequence>MSTNTFKRIVLASRPEGAVTPANFRLEEVPVPELADGQVLVRNHYLSLDPYMRGRMNDSKSYAAPQPLNEVMIGGTVGEVVASKNGKYKAGDKVVGMFGWQEMGVSDGTGLQPVDTTHIPLSAYLGSVGMPGVTAWYGLNKIIQPKAGQTVVVSAASGAVGSVVGQLAKLAGCRAVGFAGGKDKCDYVVNELGFDACIDYKAAKDSKELYTMLKEATPNGIDGYFENVGGDILDAVLTRMNAFGRIAMCGMIAGYDGQPLPLKNPQLILVSRLTIEGFIVSEHMEVWPQALKELGTVVAQGKLKFRESVAQGLESAPEAFMGLLKGKNFGKQLVKLV</sequence>
<dbReference type="Gene3D" id="3.40.50.720">
    <property type="entry name" value="NAD(P)-binding Rossmann-like Domain"/>
    <property type="match status" value="1"/>
</dbReference>
<dbReference type="Pfam" id="PF00107">
    <property type="entry name" value="ADH_zinc_N"/>
    <property type="match status" value="1"/>
</dbReference>
<accession>A0ABM8TEC0</accession>
<dbReference type="SUPFAM" id="SSF51735">
    <property type="entry name" value="NAD(P)-binding Rossmann-fold domains"/>
    <property type="match status" value="1"/>
</dbReference>
<dbReference type="InterPro" id="IPR036291">
    <property type="entry name" value="NAD(P)-bd_dom_sf"/>
</dbReference>
<comment type="caution">
    <text evidence="3">The sequence shown here is derived from an EMBL/GenBank/DDBJ whole genome shotgun (WGS) entry which is preliminary data.</text>
</comment>
<keyword evidence="4" id="KW-1185">Reference proteome</keyword>
<dbReference type="PANTHER" id="PTHR43205:SF7">
    <property type="entry name" value="PROSTAGLANDIN REDUCTASE 1"/>
    <property type="match status" value="1"/>
</dbReference>
<dbReference type="Proteomes" id="UP000672657">
    <property type="component" value="Unassembled WGS sequence"/>
</dbReference>
<dbReference type="InterPro" id="IPR041694">
    <property type="entry name" value="ADH_N_2"/>
</dbReference>
<evidence type="ECO:0000313" key="4">
    <source>
        <dbReference type="Proteomes" id="UP000672657"/>
    </source>
</evidence>
<evidence type="ECO:0000256" key="1">
    <source>
        <dbReference type="ARBA" id="ARBA00023002"/>
    </source>
</evidence>
<feature type="domain" description="Enoyl reductase (ER)" evidence="2">
    <location>
        <begin position="19"/>
        <end position="334"/>
    </location>
</feature>
<dbReference type="SMART" id="SM00829">
    <property type="entry name" value="PKS_ER"/>
    <property type="match status" value="1"/>
</dbReference>
<dbReference type="EMBL" id="CAJPVI010000009">
    <property type="protein sequence ID" value="CAG2140306.1"/>
    <property type="molecule type" value="Genomic_DNA"/>
</dbReference>
<evidence type="ECO:0000259" key="2">
    <source>
        <dbReference type="SMART" id="SM00829"/>
    </source>
</evidence>
<dbReference type="RefSeq" id="WP_211952970.1">
    <property type="nucleotide sequence ID" value="NZ_CAJPVI010000009.1"/>
</dbReference>
<dbReference type="Pfam" id="PF16884">
    <property type="entry name" value="ADH_N_2"/>
    <property type="match status" value="1"/>
</dbReference>
<keyword evidence="1 3" id="KW-0560">Oxidoreductase</keyword>
<dbReference type="EC" id="1.-.-.-" evidence="3"/>
<protein>
    <submittedName>
        <fullName evidence="3">NADP-dependent oxidoreductase YfmJ</fullName>
        <ecNumber evidence="3">1.-.-.-</ecNumber>
    </submittedName>
</protein>
<dbReference type="InterPro" id="IPR045010">
    <property type="entry name" value="MDR_fam"/>
</dbReference>
<reference evidence="3 4" key="1">
    <citation type="submission" date="2021-03" db="EMBL/GenBank/DDBJ databases">
        <authorList>
            <person name="Peeters C."/>
        </authorList>
    </citation>
    <scope>NUCLEOTIDE SEQUENCE [LARGE SCALE GENOMIC DNA]</scope>
    <source>
        <strain evidence="3 4">LMG 26411</strain>
    </source>
</reference>
<dbReference type="InterPro" id="IPR013149">
    <property type="entry name" value="ADH-like_C"/>
</dbReference>
<dbReference type="Gene3D" id="3.90.180.10">
    <property type="entry name" value="Medium-chain alcohol dehydrogenases, catalytic domain"/>
    <property type="match status" value="1"/>
</dbReference>
<dbReference type="CDD" id="cd05288">
    <property type="entry name" value="PGDH"/>
    <property type="match status" value="1"/>
</dbReference>
<organism evidence="3 4">
    <name type="scientific">Cupriavidus numazuensis</name>
    <dbReference type="NCBI Taxonomy" id="221992"/>
    <lineage>
        <taxon>Bacteria</taxon>
        <taxon>Pseudomonadati</taxon>
        <taxon>Pseudomonadota</taxon>
        <taxon>Betaproteobacteria</taxon>
        <taxon>Burkholderiales</taxon>
        <taxon>Burkholderiaceae</taxon>
        <taxon>Cupriavidus</taxon>
    </lineage>
</organism>
<name>A0ABM8TEC0_9BURK</name>